<feature type="region of interest" description="Disordered" evidence="9">
    <location>
        <begin position="601"/>
        <end position="627"/>
    </location>
</feature>
<evidence type="ECO:0000259" key="10">
    <source>
        <dbReference type="PROSITE" id="PS51643"/>
    </source>
</evidence>
<keyword evidence="3" id="KW-0479">Metal-binding</keyword>
<protein>
    <submittedName>
        <fullName evidence="11">Helicase Cas3</fullName>
    </submittedName>
</protein>
<dbReference type="InterPro" id="IPR027417">
    <property type="entry name" value="P-loop_NTPase"/>
</dbReference>
<feature type="region of interest" description="Disordered" evidence="9">
    <location>
        <begin position="691"/>
        <end position="729"/>
    </location>
</feature>
<keyword evidence="5" id="KW-0378">Hydrolase</keyword>
<dbReference type="InterPro" id="IPR038257">
    <property type="entry name" value="CRISPR-assoc_Cas3_HD_sf"/>
</dbReference>
<evidence type="ECO:0000256" key="9">
    <source>
        <dbReference type="SAM" id="MobiDB-lite"/>
    </source>
</evidence>
<reference evidence="11 12" key="1">
    <citation type="submission" date="2019-02" db="EMBL/GenBank/DDBJ databases">
        <title>Deep-cultivation of Planctomycetes and their phenomic and genomic characterization uncovers novel biology.</title>
        <authorList>
            <person name="Wiegand S."/>
            <person name="Jogler M."/>
            <person name="Boedeker C."/>
            <person name="Pinto D."/>
            <person name="Vollmers J."/>
            <person name="Rivas-Marin E."/>
            <person name="Kohn T."/>
            <person name="Peeters S.H."/>
            <person name="Heuer A."/>
            <person name="Rast P."/>
            <person name="Oberbeckmann S."/>
            <person name="Bunk B."/>
            <person name="Jeske O."/>
            <person name="Meyerdierks A."/>
            <person name="Storesund J.E."/>
            <person name="Kallscheuer N."/>
            <person name="Luecker S."/>
            <person name="Lage O.M."/>
            <person name="Pohl T."/>
            <person name="Merkel B.J."/>
            <person name="Hornburger P."/>
            <person name="Mueller R.-W."/>
            <person name="Bruemmer F."/>
            <person name="Labrenz M."/>
            <person name="Spormann A.M."/>
            <person name="Op den Camp H."/>
            <person name="Overmann J."/>
            <person name="Amann R."/>
            <person name="Jetten M.S.M."/>
            <person name="Mascher T."/>
            <person name="Medema M.H."/>
            <person name="Devos D.P."/>
            <person name="Kaster A.-K."/>
            <person name="Ovreas L."/>
            <person name="Rohde M."/>
            <person name="Galperin M.Y."/>
            <person name="Jogler C."/>
        </authorList>
    </citation>
    <scope>NUCLEOTIDE SEQUENCE [LARGE SCALE GENOMIC DNA]</scope>
    <source>
        <strain evidence="11 12">EC9</strain>
    </source>
</reference>
<dbReference type="OrthoDB" id="9810236at2"/>
<dbReference type="InterPro" id="IPR054712">
    <property type="entry name" value="Cas3-like_dom"/>
</dbReference>
<dbReference type="GO" id="GO:0004386">
    <property type="term" value="F:helicase activity"/>
    <property type="evidence" value="ECO:0007669"/>
    <property type="project" value="UniProtKB-KW"/>
</dbReference>
<comment type="similarity">
    <text evidence="2">In the central section; belongs to the CRISPR-associated helicase Cas3 family.</text>
</comment>
<evidence type="ECO:0000256" key="6">
    <source>
        <dbReference type="ARBA" id="ARBA00022806"/>
    </source>
</evidence>
<keyword evidence="6 11" id="KW-0347">Helicase</keyword>
<gene>
    <name evidence="11" type="ORF">EC9_00850</name>
</gene>
<keyword evidence="12" id="KW-1185">Reference proteome</keyword>
<feature type="region of interest" description="Disordered" evidence="9">
    <location>
        <begin position="1059"/>
        <end position="1084"/>
    </location>
</feature>
<keyword evidence="7" id="KW-0067">ATP-binding</keyword>
<accession>A0A517LTJ5</accession>
<feature type="domain" description="HD Cas3-type" evidence="10">
    <location>
        <begin position="862"/>
        <end position="1056"/>
    </location>
</feature>
<dbReference type="GO" id="GO:0046872">
    <property type="term" value="F:metal ion binding"/>
    <property type="evidence" value="ECO:0007669"/>
    <property type="project" value="UniProtKB-KW"/>
</dbReference>
<keyword evidence="8" id="KW-0051">Antiviral defense</keyword>
<dbReference type="GO" id="GO:0051607">
    <property type="term" value="P:defense response to virus"/>
    <property type="evidence" value="ECO:0007669"/>
    <property type="project" value="UniProtKB-KW"/>
</dbReference>
<dbReference type="SUPFAM" id="SSF52540">
    <property type="entry name" value="P-loop containing nucleoside triphosphate hydrolases"/>
    <property type="match status" value="1"/>
</dbReference>
<evidence type="ECO:0000256" key="7">
    <source>
        <dbReference type="ARBA" id="ARBA00022840"/>
    </source>
</evidence>
<evidence type="ECO:0000256" key="3">
    <source>
        <dbReference type="ARBA" id="ARBA00022723"/>
    </source>
</evidence>
<sequence>MRYQIMPNLPTMIAQTKPLAIEDFSAFYEAIHGYMPFAWQKRLATAACRGQWPNYLKLPTSSGKTAAIDIAVFALAFQACEANYPNGIRTAPRRIFFVVDRRIVVNEAYRQTRKMAEKLWDAANDKTANPNDILLRVATWLRMLANDPTAPPLDCFELRGGIYRDDAWVRSPLQPTVLTSTVDQVGSRMLFRGYGVSDRNLPIHAAMTACDSLVILDEAHCSRPFSQTVEAIQRYRGNDWFEQPVDLPFSLVQMTATPPSDQSDRTLLTLDEESDYKVDKVLARRHECKKPVELTDAPGAKGKVLADKLAKQLVEQAMKLTESGCKKIAIVVNRVAIAKATHHLLAQKKHDQSRLMIGRMRPCDRDSLTNELQQRFGSGASQDEHHPQFVVATQCIEVGADLDFDGMVTQCASLDALRQRFGRLNRLGNASTCRGVIVAAEHDIPAISKLNDEKPYDPVYGNALARTWHWLNTLVDEKQEIDFGIKAFEALIQANPTDLDLAAPAPNAPVLMPAHLDMLCQTSPRPIPEPDVAMFLHGTDNTLAEVRVCWRADLEFPAKPNNDQGYDKHQQLWTEAVAACPPSSAELLSVPLHALKQWIRGEDQPDSTSDVLGEAEPEAEKRNSTATSDNARYRCLLVWQGIQAQRSNGQTTDRGDNHSSSFLVSKSRNLDRIPPNATIVIPAEFGGWSQFGHVPGAPAEPISDPWQQSPTEPRDSTEEKSPRQTDKPLASIDVAEAAFSQSRARYILRAHKKLIPDPETSPLFDALLTRLKASGTSDVGFSKESIIDEVRESLQEPLTLDSDAPKNLNSFPKLARLIDRQEVQKLERYPGGIAWTTRLQTERIGGMPPLPMASFDDDDTLLETSKLSLHQHLADVWAESLRLTNALPLSDLEASIHAAAKLHDVGKSDPRFQAMLLGKPVAVAYMQRTLWAKSDQLGGRGRSELHTGFRHEMLSVDLLQQFEHKETCDMTLMSHLIASHHGFARPLAPIAVDETLPGFSLKPFGGAAISHQQRADWTPAHQIDSGIAGQFWKLNRRFGWWGLAFLESILRLADWSASAKPGNGEPQKLDFPTTKRDDSRPAPKKRTELVLAGIDGTRPLGFLAALGTFATLSRAFPERPLQFAWISQNGGWRPMIGSLDELSLDSDTVLDALLQQLTSEDLQHPALRIPSLLAKCENASERRSLYLQIAKAASLSDRRDADWTSCSGSDSASPEAISQLQTSRRDYHSIAIRGLLDVTAASHLSRTLFEPWDYADPIAGVSLHLEPREDRRHAYQWHTPSGDPTRKSNGGMIGANRLALEAWPLFQSIPVGDRLRTVGFRGLRASNTFMTWPLWTTPASMDVVSTLLSLQQLQLDNLQHDELLPLGIGKVCRSQRILVGKTPNLTPATALAF</sequence>
<dbReference type="SUPFAM" id="SSF109604">
    <property type="entry name" value="HD-domain/PDEase-like"/>
    <property type="match status" value="1"/>
</dbReference>
<dbReference type="GO" id="GO:0016787">
    <property type="term" value="F:hydrolase activity"/>
    <property type="evidence" value="ECO:0007669"/>
    <property type="project" value="UniProtKB-KW"/>
</dbReference>
<dbReference type="NCBIfam" id="TIGR01596">
    <property type="entry name" value="cas3_HD"/>
    <property type="match status" value="1"/>
</dbReference>
<dbReference type="PROSITE" id="PS51643">
    <property type="entry name" value="HD_CAS3"/>
    <property type="match status" value="1"/>
</dbReference>
<dbReference type="Pfam" id="PF22590">
    <property type="entry name" value="Cas3-like_C_2"/>
    <property type="match status" value="1"/>
</dbReference>
<evidence type="ECO:0000256" key="5">
    <source>
        <dbReference type="ARBA" id="ARBA00022801"/>
    </source>
</evidence>
<evidence type="ECO:0000256" key="2">
    <source>
        <dbReference type="ARBA" id="ARBA00009046"/>
    </source>
</evidence>
<feature type="compositionally biased region" description="Basic and acidic residues" evidence="9">
    <location>
        <begin position="712"/>
        <end position="726"/>
    </location>
</feature>
<dbReference type="Gene3D" id="3.40.50.300">
    <property type="entry name" value="P-loop containing nucleotide triphosphate hydrolases"/>
    <property type="match status" value="2"/>
</dbReference>
<dbReference type="Gene3D" id="1.10.3210.30">
    <property type="match status" value="1"/>
</dbReference>
<name>A0A517LTJ5_9BACT</name>
<proteinExistence type="inferred from homology"/>
<dbReference type="InterPro" id="IPR013444">
    <property type="entry name" value="Helicase_Cas3_CRISPR-ass_Anaes"/>
</dbReference>
<evidence type="ECO:0000256" key="8">
    <source>
        <dbReference type="ARBA" id="ARBA00023118"/>
    </source>
</evidence>
<comment type="similarity">
    <text evidence="1">In the N-terminal section; belongs to the CRISPR-associated nuclease Cas3-HD family.</text>
</comment>
<evidence type="ECO:0000256" key="4">
    <source>
        <dbReference type="ARBA" id="ARBA00022741"/>
    </source>
</evidence>
<dbReference type="Pfam" id="PF18019">
    <property type="entry name" value="Cas3_HD"/>
    <property type="match status" value="1"/>
</dbReference>
<evidence type="ECO:0000256" key="1">
    <source>
        <dbReference type="ARBA" id="ARBA00006847"/>
    </source>
</evidence>
<feature type="compositionally biased region" description="Basic and acidic residues" evidence="9">
    <location>
        <begin position="1073"/>
        <end position="1084"/>
    </location>
</feature>
<dbReference type="NCBIfam" id="TIGR02621">
    <property type="entry name" value="cas3_GSU0051"/>
    <property type="match status" value="1"/>
</dbReference>
<dbReference type="Proteomes" id="UP000319557">
    <property type="component" value="Chromosome"/>
</dbReference>
<dbReference type="KEGG" id="ruv:EC9_00850"/>
<organism evidence="11 12">
    <name type="scientific">Rosistilla ulvae</name>
    <dbReference type="NCBI Taxonomy" id="1930277"/>
    <lineage>
        <taxon>Bacteria</taxon>
        <taxon>Pseudomonadati</taxon>
        <taxon>Planctomycetota</taxon>
        <taxon>Planctomycetia</taxon>
        <taxon>Pirellulales</taxon>
        <taxon>Pirellulaceae</taxon>
        <taxon>Rosistilla</taxon>
    </lineage>
</organism>
<evidence type="ECO:0000313" key="11">
    <source>
        <dbReference type="EMBL" id="QDS85927.1"/>
    </source>
</evidence>
<evidence type="ECO:0000313" key="12">
    <source>
        <dbReference type="Proteomes" id="UP000319557"/>
    </source>
</evidence>
<dbReference type="EMBL" id="CP036261">
    <property type="protein sequence ID" value="QDS85927.1"/>
    <property type="molecule type" value="Genomic_DNA"/>
</dbReference>
<keyword evidence="4" id="KW-0547">Nucleotide-binding</keyword>
<dbReference type="GO" id="GO:0005524">
    <property type="term" value="F:ATP binding"/>
    <property type="evidence" value="ECO:0007669"/>
    <property type="project" value="UniProtKB-KW"/>
</dbReference>
<dbReference type="InterPro" id="IPR006483">
    <property type="entry name" value="CRISPR-assoc_Cas3_HD"/>
</dbReference>